<keyword evidence="3" id="KW-1185">Reference proteome</keyword>
<evidence type="ECO:0000313" key="2">
    <source>
        <dbReference type="EMBL" id="GGZ53812.1"/>
    </source>
</evidence>
<dbReference type="RefSeq" id="WP_189446627.1">
    <property type="nucleotide sequence ID" value="NZ_BMXY01000001.1"/>
</dbReference>
<dbReference type="InterPro" id="IPR016152">
    <property type="entry name" value="PTrfase/Anion_transptr"/>
</dbReference>
<dbReference type="PANTHER" id="PTHR47738:SF1">
    <property type="entry name" value="NITROGEN REGULATORY PROTEIN"/>
    <property type="match status" value="1"/>
</dbReference>
<dbReference type="Gene3D" id="3.40.930.10">
    <property type="entry name" value="Mannitol-specific EII, Chain A"/>
    <property type="match status" value="1"/>
</dbReference>
<dbReference type="PROSITE" id="PS00372">
    <property type="entry name" value="PTS_EIIA_TYPE_2_HIS"/>
    <property type="match status" value="1"/>
</dbReference>
<evidence type="ECO:0000313" key="3">
    <source>
        <dbReference type="Proteomes" id="UP000643403"/>
    </source>
</evidence>
<feature type="domain" description="PTS EIIA type-2" evidence="1">
    <location>
        <begin position="5"/>
        <end position="151"/>
    </location>
</feature>
<gene>
    <name evidence="2" type="primary">ptsN</name>
    <name evidence="2" type="ORF">GCM10008101_03700</name>
</gene>
<reference evidence="3" key="1">
    <citation type="journal article" date="2019" name="Int. J. Syst. Evol. Microbiol.">
        <title>The Global Catalogue of Microorganisms (GCM) 10K type strain sequencing project: providing services to taxonomists for standard genome sequencing and annotation.</title>
        <authorList>
            <consortium name="The Broad Institute Genomics Platform"/>
            <consortium name="The Broad Institute Genome Sequencing Center for Infectious Disease"/>
            <person name="Wu L."/>
            <person name="Ma J."/>
        </authorList>
    </citation>
    <scope>NUCLEOTIDE SEQUENCE [LARGE SCALE GENOMIC DNA]</scope>
    <source>
        <strain evidence="3">KCTC 22558</strain>
    </source>
</reference>
<name>A0ABQ3BQH5_9GAMM</name>
<organism evidence="2 3">
    <name type="scientific">Cognatilysobacter xinjiangensis</name>
    <dbReference type="NCBI Taxonomy" id="546892"/>
    <lineage>
        <taxon>Bacteria</taxon>
        <taxon>Pseudomonadati</taxon>
        <taxon>Pseudomonadota</taxon>
        <taxon>Gammaproteobacteria</taxon>
        <taxon>Lysobacterales</taxon>
        <taxon>Lysobacteraceae</taxon>
        <taxon>Cognatilysobacter</taxon>
    </lineage>
</organism>
<dbReference type="SUPFAM" id="SSF55804">
    <property type="entry name" value="Phoshotransferase/anion transport protein"/>
    <property type="match status" value="1"/>
</dbReference>
<proteinExistence type="predicted"/>
<sequence length="153" mass="16310">MPFADLLCHQRIGRISGPVDRDGVIERLAALLARPVEGHGLAAADVAERLRERERLASTALGHGVAIPHARIGGLDRARGAFVLLDHGVSYAAPDGEPVDLVFAMAVPEDEVAGHLAHLGEIAERFSDADFRASLRAADDDRELARRLLGADA</sequence>
<comment type="caution">
    <text evidence="2">The sequence shown here is derived from an EMBL/GenBank/DDBJ whole genome shotgun (WGS) entry which is preliminary data.</text>
</comment>
<dbReference type="EMBL" id="BMXY01000001">
    <property type="protein sequence ID" value="GGZ53812.1"/>
    <property type="molecule type" value="Genomic_DNA"/>
</dbReference>
<dbReference type="InterPro" id="IPR051541">
    <property type="entry name" value="PTS_SugarTrans_NitroReg"/>
</dbReference>
<dbReference type="Proteomes" id="UP000643403">
    <property type="component" value="Unassembled WGS sequence"/>
</dbReference>
<accession>A0ABQ3BQH5</accession>
<dbReference type="PROSITE" id="PS51094">
    <property type="entry name" value="PTS_EIIA_TYPE_2"/>
    <property type="match status" value="1"/>
</dbReference>
<dbReference type="InterPro" id="IPR002178">
    <property type="entry name" value="PTS_EIIA_type-2_dom"/>
</dbReference>
<dbReference type="PANTHER" id="PTHR47738">
    <property type="entry name" value="PTS SYSTEM FRUCTOSE-LIKE EIIA COMPONENT-RELATED"/>
    <property type="match status" value="1"/>
</dbReference>
<dbReference type="Pfam" id="PF00359">
    <property type="entry name" value="PTS_EIIA_2"/>
    <property type="match status" value="1"/>
</dbReference>
<evidence type="ECO:0000259" key="1">
    <source>
        <dbReference type="PROSITE" id="PS51094"/>
    </source>
</evidence>
<dbReference type="CDD" id="cd00211">
    <property type="entry name" value="PTS_IIA_fru"/>
    <property type="match status" value="1"/>
</dbReference>
<protein>
    <submittedName>
        <fullName evidence="2">PTS fructose transporter subunit IIA</fullName>
    </submittedName>
</protein>